<evidence type="ECO:0000313" key="5">
    <source>
        <dbReference type="Proteomes" id="UP000599024"/>
    </source>
</evidence>
<gene>
    <name evidence="4" type="primary">hypD</name>
    <name evidence="4" type="ORF">H8E79_03280</name>
</gene>
<dbReference type="PIRSF" id="PIRSF005622">
    <property type="entry name" value="Hydrgn_mat_hypD"/>
    <property type="match status" value="1"/>
</dbReference>
<dbReference type="InterPro" id="IPR042243">
    <property type="entry name" value="HypD_1"/>
</dbReference>
<comment type="caution">
    <text evidence="4">The sequence shown here is derived from an EMBL/GenBank/DDBJ whole genome shotgun (WGS) entry which is preliminary data.</text>
</comment>
<dbReference type="GO" id="GO:0005506">
    <property type="term" value="F:iron ion binding"/>
    <property type="evidence" value="ECO:0007669"/>
    <property type="project" value="TreeGrafter"/>
</dbReference>
<dbReference type="GO" id="GO:0070025">
    <property type="term" value="F:carbon monoxide binding"/>
    <property type="evidence" value="ECO:0007669"/>
    <property type="project" value="TreeGrafter"/>
</dbReference>
<dbReference type="AlphaFoldDB" id="A0A8J6T952"/>
<dbReference type="Gene3D" id="6.10.20.100">
    <property type="match status" value="1"/>
</dbReference>
<dbReference type="InterPro" id="IPR042244">
    <property type="entry name" value="HypD_2_sf"/>
</dbReference>
<dbReference type="PANTHER" id="PTHR30149">
    <property type="entry name" value="HYDROGENASE PROTEIN ASSEMBLY PROTEIN HYPD"/>
    <property type="match status" value="1"/>
</dbReference>
<keyword evidence="2" id="KW-0479">Metal-binding</keyword>
<evidence type="ECO:0000313" key="4">
    <source>
        <dbReference type="EMBL" id="MBC8208176.1"/>
    </source>
</evidence>
<dbReference type="GO" id="GO:0051539">
    <property type="term" value="F:4 iron, 4 sulfur cluster binding"/>
    <property type="evidence" value="ECO:0007669"/>
    <property type="project" value="TreeGrafter"/>
</dbReference>
<dbReference type="PANTHER" id="PTHR30149:SF0">
    <property type="entry name" value="HYDROGENASE MATURATION FACTOR HYPD"/>
    <property type="match status" value="1"/>
</dbReference>
<evidence type="ECO:0000256" key="2">
    <source>
        <dbReference type="ARBA" id="ARBA00022723"/>
    </source>
</evidence>
<accession>A0A8J6T952</accession>
<evidence type="ECO:0000256" key="3">
    <source>
        <dbReference type="ARBA" id="ARBA00023004"/>
    </source>
</evidence>
<dbReference type="Gene3D" id="3.40.50.11750">
    <property type="entry name" value="HypD, alpha/beta domain 1"/>
    <property type="match status" value="2"/>
</dbReference>
<sequence>MKYVDEFRDQGLARDLAAALDRTLTRPRRIMEVCGTHTMAVFRSGLRSLLPEGLELVSGPGCPVCVTSAAHVDAFLALAGRPGVRVATFGDLIRVPGSDGTSLAHARSQGAQVEVVYSPMDGLTLARNHPDETVVFLGVGFETTTPGVAATVRAARQEGLSNFFVFTTQKTMMPPLMALFGDPDQSIDGLLCPGHVSAIIGAAAYGPLAERYHLPCVVGGFEPVDILQALLLLVRQLEEGRSEVENAYTRVVSPAGNLQAQSLVAEVFEPVDMEWRGLGVIPGSGLQLRAPYRAYDAQECLGVEVVSATEVRGCLCGRILQGRARPPECPLFGSRCTPSTPIGPCMVSSEGTCSAYYNYSLSDSN</sequence>
<comment type="similarity">
    <text evidence="1">Belongs to the HypD family.</text>
</comment>
<protein>
    <submittedName>
        <fullName evidence="4">Hydrogenase formation protein HypD</fullName>
    </submittedName>
</protein>
<dbReference type="Pfam" id="PF01924">
    <property type="entry name" value="HypD"/>
    <property type="match status" value="1"/>
</dbReference>
<name>A0A8J6T952_9BACT</name>
<dbReference type="NCBIfam" id="TIGR00075">
    <property type="entry name" value="hypD"/>
    <property type="match status" value="1"/>
</dbReference>
<evidence type="ECO:0000256" key="1">
    <source>
        <dbReference type="ARBA" id="ARBA00007888"/>
    </source>
</evidence>
<dbReference type="Proteomes" id="UP000599024">
    <property type="component" value="Unassembled WGS sequence"/>
</dbReference>
<keyword evidence="3" id="KW-0408">Iron</keyword>
<dbReference type="EMBL" id="JACNLK010000030">
    <property type="protein sequence ID" value="MBC8208176.1"/>
    <property type="molecule type" value="Genomic_DNA"/>
</dbReference>
<organism evidence="4 5">
    <name type="scientific">Candidatus Desulfatifera sulfidica</name>
    <dbReference type="NCBI Taxonomy" id="2841691"/>
    <lineage>
        <taxon>Bacteria</taxon>
        <taxon>Pseudomonadati</taxon>
        <taxon>Thermodesulfobacteriota</taxon>
        <taxon>Desulfobulbia</taxon>
        <taxon>Desulfobulbales</taxon>
        <taxon>Desulfobulbaceae</taxon>
        <taxon>Candidatus Desulfatifera</taxon>
    </lineage>
</organism>
<dbReference type="InterPro" id="IPR002780">
    <property type="entry name" value="Hyd_form_HypD"/>
</dbReference>
<dbReference type="GO" id="GO:0051604">
    <property type="term" value="P:protein maturation"/>
    <property type="evidence" value="ECO:0007669"/>
    <property type="project" value="TreeGrafter"/>
</dbReference>
<proteinExistence type="inferred from homology"/>
<reference evidence="4 5" key="1">
    <citation type="submission" date="2020-08" db="EMBL/GenBank/DDBJ databases">
        <title>Bridging the membrane lipid divide: bacteria of the FCB group superphylum have the potential to synthesize archaeal ether lipids.</title>
        <authorList>
            <person name="Villanueva L."/>
            <person name="Von Meijenfeldt F.A.B."/>
            <person name="Westbye A.B."/>
            <person name="Yadav S."/>
            <person name="Hopmans E.C."/>
            <person name="Dutilh B.E."/>
            <person name="Sinninghe Damste J.S."/>
        </authorList>
    </citation>
    <scope>NUCLEOTIDE SEQUENCE [LARGE SCALE GENOMIC DNA]</scope>
    <source>
        <strain evidence="4">NIOZ-UU81</strain>
    </source>
</reference>